<dbReference type="OrthoDB" id="5295771at2759"/>
<name>A0A0E9N971_SAICN</name>
<dbReference type="Gene3D" id="3.60.160.10">
    <property type="entry name" value="Mitochondrial biogenesis AIM24"/>
    <property type="match status" value="1"/>
</dbReference>
<keyword evidence="8" id="KW-1185">Reference proteome</keyword>
<dbReference type="InterPro" id="IPR036983">
    <property type="entry name" value="AIM24_sf"/>
</dbReference>
<dbReference type="PANTHER" id="PTHR36959:SF2">
    <property type="entry name" value="ALTERED INHERITANCE OF MITOCHONDRIA PROTEIN 24, MITOCHONDRIAL"/>
    <property type="match status" value="1"/>
</dbReference>
<proteinExistence type="inferred from homology"/>
<comment type="subcellular location">
    <subcellularLocation>
        <location evidence="1 6">Mitochondrion</location>
    </subcellularLocation>
</comment>
<keyword evidence="4" id="KW-0809">Transit peptide</keyword>
<dbReference type="RefSeq" id="XP_019027720.1">
    <property type="nucleotide sequence ID" value="XM_019170966.1"/>
</dbReference>
<dbReference type="AlphaFoldDB" id="A0A0E9N971"/>
<evidence type="ECO:0000256" key="1">
    <source>
        <dbReference type="ARBA" id="ARBA00004173"/>
    </source>
</evidence>
<dbReference type="InterPro" id="IPR002838">
    <property type="entry name" value="AIM24"/>
</dbReference>
<reference evidence="7 8" key="1">
    <citation type="journal article" date="2011" name="J. Gen. Appl. Microbiol.">
        <title>Draft genome sequencing of the enigmatic yeast Saitoella complicata.</title>
        <authorList>
            <person name="Nishida H."/>
            <person name="Hamamoto M."/>
            <person name="Sugiyama J."/>
        </authorList>
    </citation>
    <scope>NUCLEOTIDE SEQUENCE [LARGE SCALE GENOMIC DNA]</scope>
    <source>
        <strain evidence="7 8">NRRL Y-17804</strain>
    </source>
</reference>
<dbReference type="Proteomes" id="UP000033140">
    <property type="component" value="Unassembled WGS sequence"/>
</dbReference>
<evidence type="ECO:0000256" key="4">
    <source>
        <dbReference type="ARBA" id="ARBA00022946"/>
    </source>
</evidence>
<evidence type="ECO:0000256" key="2">
    <source>
        <dbReference type="ARBA" id="ARBA00009322"/>
    </source>
</evidence>
<accession>A0A0E9N971</accession>
<dbReference type="SUPFAM" id="SSF51219">
    <property type="entry name" value="TRAP-like"/>
    <property type="match status" value="1"/>
</dbReference>
<dbReference type="PANTHER" id="PTHR36959">
    <property type="entry name" value="ALTERED INHERITANCE OF MITOCHONDRIA PROTEIN 24, MITOCHONDRIAL"/>
    <property type="match status" value="1"/>
</dbReference>
<protein>
    <recommendedName>
        <fullName evidence="3 6">Altered inheritance of mitochondria protein 24, mitochondrial</fullName>
    </recommendedName>
</protein>
<organism evidence="7 8">
    <name type="scientific">Saitoella complicata (strain BCRC 22490 / CBS 7301 / JCM 7358 / NBRC 10748 / NRRL Y-17804)</name>
    <dbReference type="NCBI Taxonomy" id="698492"/>
    <lineage>
        <taxon>Eukaryota</taxon>
        <taxon>Fungi</taxon>
        <taxon>Dikarya</taxon>
        <taxon>Ascomycota</taxon>
        <taxon>Taphrinomycotina</taxon>
        <taxon>Taphrinomycotina incertae sedis</taxon>
        <taxon>Saitoella</taxon>
    </lineage>
</organism>
<keyword evidence="5 6" id="KW-0496">Mitochondrion</keyword>
<dbReference type="InterPro" id="IPR016031">
    <property type="entry name" value="Trp_RNA-bd_attenuator-like_dom"/>
</dbReference>
<comment type="caution">
    <text evidence="7">The sequence shown here is derived from an EMBL/GenBank/DDBJ whole genome shotgun (WGS) entry which is preliminary data.</text>
</comment>
<reference evidence="7 8" key="3">
    <citation type="journal article" date="2015" name="Genome Announc.">
        <title>Draft Genome Sequence of the Archiascomycetous Yeast Saitoella complicata.</title>
        <authorList>
            <person name="Yamauchi K."/>
            <person name="Kondo S."/>
            <person name="Hamamoto M."/>
            <person name="Takahashi Y."/>
            <person name="Ogura Y."/>
            <person name="Hayashi T."/>
            <person name="Nishida H."/>
        </authorList>
    </citation>
    <scope>NUCLEOTIDE SEQUENCE [LARGE SCALE GENOMIC DNA]</scope>
    <source>
        <strain evidence="7 8">NRRL Y-17804</strain>
    </source>
</reference>
<gene>
    <name evidence="7" type="ORF">G7K_0653-t1</name>
</gene>
<evidence type="ECO:0000256" key="5">
    <source>
        <dbReference type="ARBA" id="ARBA00023128"/>
    </source>
</evidence>
<sequence length="402" mass="43142">MASRSLGLAPSLRSSHIIRSSTLAAARSFHVTQEAVTSIDVNESVRAVPKLSGAGPFAAETTMQVIGSSASLLSVSVPASAPLYTRRGTLVGMNGNLENTTSTLSLTQSQGPATPLHRLSLAQPFLYHKLTSTAPFSALISTKSQISSFSLLTLDGRVDWVVAKRDALLAWTGSALVVKPRANLRGGIGAWSQTLLTGRGQVALTAPGQIFQINLEAGESYLLSPSNLLAYSATSSSPSSPTPYRLQSSAQRMFNLQVPSLSGLVKIPESDFLSQVQTSTAFKTAAKLWTKARAWTRRTIYGDKQFQKFEGPATILVQSRARGFTDIISTRQVSEMAELTPGAAQSLEARFTTSATGKDELEESNRESERANYAGTLKVATVKDGRVVLEDTPNFEEFVPRR</sequence>
<evidence type="ECO:0000313" key="8">
    <source>
        <dbReference type="Proteomes" id="UP000033140"/>
    </source>
</evidence>
<dbReference type="GO" id="GO:0007007">
    <property type="term" value="P:inner mitochondrial membrane organization"/>
    <property type="evidence" value="ECO:0007669"/>
    <property type="project" value="TreeGrafter"/>
</dbReference>
<reference evidence="7 8" key="2">
    <citation type="journal article" date="2014" name="J. Gen. Appl. Microbiol.">
        <title>The early diverging ascomycetous budding yeast Saitoella complicata has three histone deacetylases belonging to the Clr6, Hos2, and Rpd3 lineages.</title>
        <authorList>
            <person name="Nishida H."/>
            <person name="Matsumoto T."/>
            <person name="Kondo S."/>
            <person name="Hamamoto M."/>
            <person name="Yoshikawa H."/>
        </authorList>
    </citation>
    <scope>NUCLEOTIDE SEQUENCE [LARGE SCALE GENOMIC DNA]</scope>
    <source>
        <strain evidence="7 8">NRRL Y-17804</strain>
    </source>
</reference>
<dbReference type="EMBL" id="BACD03000004">
    <property type="protein sequence ID" value="GAO46422.1"/>
    <property type="molecule type" value="Genomic_DNA"/>
</dbReference>
<dbReference type="GO" id="GO:0005743">
    <property type="term" value="C:mitochondrial inner membrane"/>
    <property type="evidence" value="ECO:0007669"/>
    <property type="project" value="TreeGrafter"/>
</dbReference>
<dbReference type="OMA" id="QTRCVQI"/>
<comment type="similarity">
    <text evidence="2 6">Belongs to the AIM24 family.</text>
</comment>
<evidence type="ECO:0000256" key="6">
    <source>
        <dbReference type="RuleBase" id="RU363045"/>
    </source>
</evidence>
<evidence type="ECO:0000313" key="7">
    <source>
        <dbReference type="EMBL" id="GAO46422.1"/>
    </source>
</evidence>
<evidence type="ECO:0000256" key="3">
    <source>
        <dbReference type="ARBA" id="ARBA00013287"/>
    </source>
</evidence>
<dbReference type="Pfam" id="PF01987">
    <property type="entry name" value="AIM24"/>
    <property type="match status" value="1"/>
</dbReference>